<proteinExistence type="inferred from homology"/>
<evidence type="ECO:0000256" key="5">
    <source>
        <dbReference type="ARBA" id="ARBA00022692"/>
    </source>
</evidence>
<comment type="caution">
    <text evidence="10">The sequence shown here is derived from an EMBL/GenBank/DDBJ whole genome shotgun (WGS) entry which is preliminary data.</text>
</comment>
<keyword evidence="7 9" id="KW-0472">Membrane</keyword>
<name>A0ABU2H3J7_9ACTN</name>
<dbReference type="EMBL" id="JAVLVT010000002">
    <property type="protein sequence ID" value="MDS1269877.1"/>
    <property type="molecule type" value="Genomic_DNA"/>
</dbReference>
<dbReference type="Pfam" id="PF04066">
    <property type="entry name" value="MrpF_PhaF"/>
    <property type="match status" value="1"/>
</dbReference>
<comment type="similarity">
    <text evidence="2">Belongs to the CPA3 antiporters (TC 2.A.63) subunit F family.</text>
</comment>
<evidence type="ECO:0000313" key="10">
    <source>
        <dbReference type="EMBL" id="MDS1269877.1"/>
    </source>
</evidence>
<evidence type="ECO:0000256" key="7">
    <source>
        <dbReference type="ARBA" id="ARBA00023136"/>
    </source>
</evidence>
<feature type="region of interest" description="Disordered" evidence="8">
    <location>
        <begin position="76"/>
        <end position="109"/>
    </location>
</feature>
<evidence type="ECO:0000256" key="3">
    <source>
        <dbReference type="ARBA" id="ARBA00022448"/>
    </source>
</evidence>
<keyword evidence="6 9" id="KW-1133">Transmembrane helix</keyword>
<sequence>MVLLTAAALLALARIALGPSILDRAISLDVLVAVAIAGLGTFAAFHRDPGPLPILLVLSLVGFVGSVSVARFVARRVPPRTGHPDDPGSTTGTPPGAGGPGDQDGGRHG</sequence>
<comment type="subcellular location">
    <subcellularLocation>
        <location evidence="1">Cell membrane</location>
        <topology evidence="1">Multi-pass membrane protein</topology>
    </subcellularLocation>
</comment>
<gene>
    <name evidence="10" type="ORF">RIF23_06165</name>
</gene>
<evidence type="ECO:0000313" key="11">
    <source>
        <dbReference type="Proteomes" id="UP001250214"/>
    </source>
</evidence>
<evidence type="ECO:0000256" key="9">
    <source>
        <dbReference type="SAM" id="Phobius"/>
    </source>
</evidence>
<evidence type="ECO:0000256" key="4">
    <source>
        <dbReference type="ARBA" id="ARBA00022475"/>
    </source>
</evidence>
<organism evidence="10 11">
    <name type="scientific">Lipingzhangella rawalii</name>
    <dbReference type="NCBI Taxonomy" id="2055835"/>
    <lineage>
        <taxon>Bacteria</taxon>
        <taxon>Bacillati</taxon>
        <taxon>Actinomycetota</taxon>
        <taxon>Actinomycetes</taxon>
        <taxon>Streptosporangiales</taxon>
        <taxon>Nocardiopsidaceae</taxon>
        <taxon>Lipingzhangella</taxon>
    </lineage>
</organism>
<keyword evidence="11" id="KW-1185">Reference proteome</keyword>
<keyword evidence="5 9" id="KW-0812">Transmembrane</keyword>
<evidence type="ECO:0000256" key="8">
    <source>
        <dbReference type="SAM" id="MobiDB-lite"/>
    </source>
</evidence>
<protein>
    <submittedName>
        <fullName evidence="10">Monovalent cation/H+ antiporter complex subunit F</fullName>
    </submittedName>
</protein>
<feature type="transmembrane region" description="Helical" evidence="9">
    <location>
        <begin position="52"/>
        <end position="74"/>
    </location>
</feature>
<keyword evidence="4" id="KW-1003">Cell membrane</keyword>
<keyword evidence="3" id="KW-0813">Transport</keyword>
<accession>A0ABU2H3J7</accession>
<reference evidence="11" key="1">
    <citation type="submission" date="2023-07" db="EMBL/GenBank/DDBJ databases">
        <title>Novel species in the genus Lipingzhangella isolated from Sambhar Salt Lake.</title>
        <authorList>
            <person name="Jiya N."/>
            <person name="Kajale S."/>
            <person name="Sharma A."/>
        </authorList>
    </citation>
    <scope>NUCLEOTIDE SEQUENCE [LARGE SCALE GENOMIC DNA]</scope>
    <source>
        <strain evidence="11">LS1_29</strain>
    </source>
</reference>
<dbReference type="Proteomes" id="UP001250214">
    <property type="component" value="Unassembled WGS sequence"/>
</dbReference>
<feature type="transmembrane region" description="Helical" evidence="9">
    <location>
        <begin position="26"/>
        <end position="45"/>
    </location>
</feature>
<evidence type="ECO:0000256" key="2">
    <source>
        <dbReference type="ARBA" id="ARBA00009212"/>
    </source>
</evidence>
<dbReference type="PANTHER" id="PTHR34702:SF1">
    <property type="entry name" value="NA(+)_H(+) ANTIPORTER SUBUNIT F"/>
    <property type="match status" value="1"/>
</dbReference>
<evidence type="ECO:0000256" key="1">
    <source>
        <dbReference type="ARBA" id="ARBA00004651"/>
    </source>
</evidence>
<evidence type="ECO:0000256" key="6">
    <source>
        <dbReference type="ARBA" id="ARBA00022989"/>
    </source>
</evidence>
<dbReference type="InterPro" id="IPR007208">
    <property type="entry name" value="MrpF/PhaF-like"/>
</dbReference>
<dbReference type="PANTHER" id="PTHR34702">
    <property type="entry name" value="NA(+)/H(+) ANTIPORTER SUBUNIT F1"/>
    <property type="match status" value="1"/>
</dbReference>